<organism evidence="14 15">
    <name type="scientific">Actinomadura sediminis</name>
    <dbReference type="NCBI Taxonomy" id="1038904"/>
    <lineage>
        <taxon>Bacteria</taxon>
        <taxon>Bacillati</taxon>
        <taxon>Actinomycetota</taxon>
        <taxon>Actinomycetes</taxon>
        <taxon>Streptosporangiales</taxon>
        <taxon>Thermomonosporaceae</taxon>
        <taxon>Actinomadura</taxon>
    </lineage>
</organism>
<dbReference type="Pfam" id="PF01118">
    <property type="entry name" value="Semialdhyde_dh"/>
    <property type="match status" value="1"/>
</dbReference>
<comment type="pathway">
    <text evidence="3">Amino-acid biosynthesis; L-threonine biosynthesis; L-threonine from L-aspartate: step 2/5.</text>
</comment>
<reference evidence="15" key="1">
    <citation type="journal article" date="2019" name="Int. J. Syst. Evol. Microbiol.">
        <title>The Global Catalogue of Microorganisms (GCM) 10K type strain sequencing project: providing services to taxonomists for standard genome sequencing and annotation.</title>
        <authorList>
            <consortium name="The Broad Institute Genomics Platform"/>
            <consortium name="The Broad Institute Genome Sequencing Center for Infectious Disease"/>
            <person name="Wu L."/>
            <person name="Ma J."/>
        </authorList>
    </citation>
    <scope>NUCLEOTIDE SEQUENCE [LARGE SCALE GENOMIC DNA]</scope>
    <source>
        <strain evidence="15">JCM 31202</strain>
    </source>
</reference>
<evidence type="ECO:0000256" key="9">
    <source>
        <dbReference type="ARBA" id="ARBA00022857"/>
    </source>
</evidence>
<keyword evidence="7" id="KW-0028">Amino-acid biosynthesis</keyword>
<dbReference type="NCBIfam" id="NF011456">
    <property type="entry name" value="PRK14874.1"/>
    <property type="match status" value="1"/>
</dbReference>
<evidence type="ECO:0000256" key="11">
    <source>
        <dbReference type="ARBA" id="ARBA00023167"/>
    </source>
</evidence>
<proteinExistence type="inferred from homology"/>
<dbReference type="EMBL" id="JBHTJA010000003">
    <property type="protein sequence ID" value="MFD0899351.1"/>
    <property type="molecule type" value="Genomic_DNA"/>
</dbReference>
<evidence type="ECO:0000256" key="8">
    <source>
        <dbReference type="ARBA" id="ARBA00022697"/>
    </source>
</evidence>
<sequence length="350" mass="35851">MASRWAPALAVVGATGAVGSVILELLSTRRDVYGDVRLVASPRSAGRTLAVRGADVAVEALTPEVFDGADVVMFAVPGAVAAEWAPVAAARGAAVVDGSGVFRMRRDVPLVVPEVNPEAVRERPRGVVAGPGGATMAVVVALAALHRAYGLREVVVASYEAASGEGRDGADVLHAQLEKVGGDRGLGSRAGDVRGVVGDTGPFRAPLAMNVVPWAGAAADGGWTTGELGVRLETRKVLGLPDLKVSATCVRVPVVTGHSAAIHAVFDEPVDRREAQDVLARSPGVVLCDDPEFPTPADAVGTDPVWAGRVRVSPDDPRALDLFVSGDNLRVGSALNTVQIGELIAADLGA</sequence>
<evidence type="ECO:0000256" key="1">
    <source>
        <dbReference type="ARBA" id="ARBA00005021"/>
    </source>
</evidence>
<dbReference type="InterPro" id="IPR000319">
    <property type="entry name" value="Asp-semialdehyde_DH_CS"/>
</dbReference>
<feature type="domain" description="Semialdehyde dehydrogenase NAD-binding" evidence="13">
    <location>
        <begin position="8"/>
        <end position="123"/>
    </location>
</feature>
<dbReference type="SUPFAM" id="SSF55347">
    <property type="entry name" value="Glyceraldehyde-3-phosphate dehydrogenase-like, C-terminal domain"/>
    <property type="match status" value="1"/>
</dbReference>
<dbReference type="InterPro" id="IPR012280">
    <property type="entry name" value="Semialdhyde_DH_dimer_dom"/>
</dbReference>
<evidence type="ECO:0000256" key="5">
    <source>
        <dbReference type="ARBA" id="ARBA00011738"/>
    </source>
</evidence>
<accession>A0ABW3EGD6</accession>
<dbReference type="EC" id="1.2.1.11" evidence="6"/>
<comment type="subunit">
    <text evidence="5">Homodimer.</text>
</comment>
<name>A0ABW3EGD6_9ACTN</name>
<dbReference type="SUPFAM" id="SSF51735">
    <property type="entry name" value="NAD(P)-binding Rossmann-fold domains"/>
    <property type="match status" value="1"/>
</dbReference>
<dbReference type="RefSeq" id="WP_378296198.1">
    <property type="nucleotide sequence ID" value="NZ_JBHTJA010000003.1"/>
</dbReference>
<evidence type="ECO:0000256" key="6">
    <source>
        <dbReference type="ARBA" id="ARBA00013120"/>
    </source>
</evidence>
<dbReference type="PANTHER" id="PTHR46278:SF2">
    <property type="entry name" value="ASPARTATE-SEMIALDEHYDE DEHYDROGENASE"/>
    <property type="match status" value="1"/>
</dbReference>
<comment type="catalytic activity">
    <reaction evidence="12">
        <text>L-aspartate 4-semialdehyde + phosphate + NADP(+) = 4-phospho-L-aspartate + NADPH + H(+)</text>
        <dbReference type="Rhea" id="RHEA:24284"/>
        <dbReference type="ChEBI" id="CHEBI:15378"/>
        <dbReference type="ChEBI" id="CHEBI:43474"/>
        <dbReference type="ChEBI" id="CHEBI:57535"/>
        <dbReference type="ChEBI" id="CHEBI:57783"/>
        <dbReference type="ChEBI" id="CHEBI:58349"/>
        <dbReference type="ChEBI" id="CHEBI:537519"/>
        <dbReference type="EC" id="1.2.1.11"/>
    </reaction>
</comment>
<dbReference type="Gene3D" id="3.30.360.10">
    <property type="entry name" value="Dihydrodipicolinate Reductase, domain 2"/>
    <property type="match status" value="1"/>
</dbReference>
<gene>
    <name evidence="14" type="ORF">ACFQ11_03015</name>
</gene>
<evidence type="ECO:0000256" key="2">
    <source>
        <dbReference type="ARBA" id="ARBA00005076"/>
    </source>
</evidence>
<comment type="caution">
    <text evidence="14">The sequence shown here is derived from an EMBL/GenBank/DDBJ whole genome shotgun (WGS) entry which is preliminary data.</text>
</comment>
<evidence type="ECO:0000256" key="10">
    <source>
        <dbReference type="ARBA" id="ARBA00023002"/>
    </source>
</evidence>
<comment type="pathway">
    <text evidence="1">Amino-acid biosynthesis; L-methionine biosynthesis via de novo pathway; L-homoserine from L-aspartate: step 2/3.</text>
</comment>
<dbReference type="Pfam" id="PF02774">
    <property type="entry name" value="Semialdhyde_dhC"/>
    <property type="match status" value="1"/>
</dbReference>
<keyword evidence="9" id="KW-0521">NADP</keyword>
<dbReference type="PROSITE" id="PS01103">
    <property type="entry name" value="ASD"/>
    <property type="match status" value="1"/>
</dbReference>
<evidence type="ECO:0000256" key="7">
    <source>
        <dbReference type="ARBA" id="ARBA00022605"/>
    </source>
</evidence>
<comment type="pathway">
    <text evidence="2">Amino-acid biosynthesis; L-lysine biosynthesis via DAP pathway; (S)-tetrahydrodipicolinate from L-aspartate: step 2/4.</text>
</comment>
<dbReference type="Proteomes" id="UP001596972">
    <property type="component" value="Unassembled WGS sequence"/>
</dbReference>
<dbReference type="PIRSF" id="PIRSF000148">
    <property type="entry name" value="ASA_dh"/>
    <property type="match status" value="1"/>
</dbReference>
<dbReference type="PANTHER" id="PTHR46278">
    <property type="entry name" value="DEHYDROGENASE, PUTATIVE-RELATED"/>
    <property type="match status" value="1"/>
</dbReference>
<dbReference type="InterPro" id="IPR000534">
    <property type="entry name" value="Semialdehyde_DH_NAD-bd"/>
</dbReference>
<keyword evidence="15" id="KW-1185">Reference proteome</keyword>
<protein>
    <recommendedName>
        <fullName evidence="6">aspartate-semialdehyde dehydrogenase</fullName>
        <ecNumber evidence="6">1.2.1.11</ecNumber>
    </recommendedName>
</protein>
<comment type="similarity">
    <text evidence="4">Belongs to the aspartate-semialdehyde dehydrogenase family.</text>
</comment>
<dbReference type="InterPro" id="IPR036291">
    <property type="entry name" value="NAD(P)-bd_dom_sf"/>
</dbReference>
<evidence type="ECO:0000259" key="13">
    <source>
        <dbReference type="SMART" id="SM00859"/>
    </source>
</evidence>
<keyword evidence="8" id="KW-0791">Threonine biosynthesis</keyword>
<keyword evidence="11" id="KW-0486">Methionine biosynthesis</keyword>
<dbReference type="Gene3D" id="3.40.50.720">
    <property type="entry name" value="NAD(P)-binding Rossmann-like Domain"/>
    <property type="match status" value="1"/>
</dbReference>
<evidence type="ECO:0000313" key="14">
    <source>
        <dbReference type="EMBL" id="MFD0899351.1"/>
    </source>
</evidence>
<evidence type="ECO:0000313" key="15">
    <source>
        <dbReference type="Proteomes" id="UP001596972"/>
    </source>
</evidence>
<keyword evidence="10 14" id="KW-0560">Oxidoreductase</keyword>
<evidence type="ECO:0000256" key="4">
    <source>
        <dbReference type="ARBA" id="ARBA00010584"/>
    </source>
</evidence>
<dbReference type="SMART" id="SM00859">
    <property type="entry name" value="Semialdhyde_dh"/>
    <property type="match status" value="1"/>
</dbReference>
<evidence type="ECO:0000256" key="12">
    <source>
        <dbReference type="ARBA" id="ARBA00047891"/>
    </source>
</evidence>
<dbReference type="GO" id="GO:0004073">
    <property type="term" value="F:aspartate-semialdehyde dehydrogenase activity"/>
    <property type="evidence" value="ECO:0007669"/>
    <property type="project" value="UniProtKB-EC"/>
</dbReference>
<evidence type="ECO:0000256" key="3">
    <source>
        <dbReference type="ARBA" id="ARBA00005097"/>
    </source>
</evidence>